<keyword evidence="3" id="KW-1185">Reference proteome</keyword>
<dbReference type="EMBL" id="CP022358">
    <property type="protein sequence ID" value="ASK69460.1"/>
    <property type="molecule type" value="Genomic_DNA"/>
</dbReference>
<proteinExistence type="predicted"/>
<reference evidence="2 3" key="1">
    <citation type="submission" date="2017-07" db="EMBL/GenBank/DDBJ databases">
        <title>Phenotypical and genomic characterization of a clinical isolate of Shewanella bicestrii sp. nov. producing an extended-spectrum beta-lactamase and a new oxacillinase variant.</title>
        <authorList>
            <person name="Jousset A.B."/>
            <person name="Bonnin R.A."/>
            <person name="Girlich D."/>
            <person name="Dabos L."/>
            <person name="Potron A."/>
            <person name="Dortet L."/>
            <person name="Glaser P."/>
            <person name="Naas T."/>
        </authorList>
    </citation>
    <scope>NUCLEOTIDE SEQUENCE [LARGE SCALE GENOMIC DNA]</scope>
    <source>
        <strain evidence="2 3">JAB-1</strain>
    </source>
</reference>
<dbReference type="RefSeq" id="WP_089067938.1">
    <property type="nucleotide sequence ID" value="NZ_CP022358.1"/>
</dbReference>
<name>A0A220UN81_9GAMM</name>
<sequence length="404" mass="46292">MFTVNHQTNRISPVKTKRFSELGFTERKHLQLFTRSGLRLAHEPSALGEELLIIQKEFDGFALFPFVLDASRERLDLLALDKDGNLVIIENKLDDSGRDVVWQALKYASYCASLTKAQIVDIYQQYLDRYEPVTGEVDLLNAPASTALSASQRICDFLDAPDLDELKLNLGNSQRIMLVAANFRKEVTSTALWLLGQGISIACFKITPYSLGEQLLINIDQIIPTPEAKELMIGINAKEAEEKTTEVVLKNRHTVRREYWERALEAFQKSSCQLYNNISTTKDHWLCAGSGVTGCPFSLIFNQKELRVELWLGRANSDENKWLFDELVKQKDQIDLAFGEPLEWLRLDNKKQSRIQFSTKADGFNKDIWLDHITWHLEHMVKLEKVLKAPLLQASERLKHKDVK</sequence>
<dbReference type="Gene3D" id="3.40.1350.10">
    <property type="match status" value="1"/>
</dbReference>
<dbReference type="Proteomes" id="UP000198367">
    <property type="component" value="Chromosome"/>
</dbReference>
<dbReference type="KEGG" id="sbj:CF168_11585"/>
<dbReference type="GO" id="GO:0003676">
    <property type="term" value="F:nucleic acid binding"/>
    <property type="evidence" value="ECO:0007669"/>
    <property type="project" value="InterPro"/>
</dbReference>
<protein>
    <recommendedName>
        <fullName evidence="1">DUF4268 domain-containing protein</fullName>
    </recommendedName>
</protein>
<accession>A0A220UN81</accession>
<evidence type="ECO:0000313" key="2">
    <source>
        <dbReference type="EMBL" id="ASK69460.1"/>
    </source>
</evidence>
<organism evidence="2 3">
    <name type="scientific">Shewanella bicestrii</name>
    <dbReference type="NCBI Taxonomy" id="2018305"/>
    <lineage>
        <taxon>Bacteria</taxon>
        <taxon>Pseudomonadati</taxon>
        <taxon>Pseudomonadota</taxon>
        <taxon>Gammaproteobacteria</taxon>
        <taxon>Alteromonadales</taxon>
        <taxon>Shewanellaceae</taxon>
        <taxon>Shewanella</taxon>
    </lineage>
</organism>
<evidence type="ECO:0000313" key="3">
    <source>
        <dbReference type="Proteomes" id="UP000198367"/>
    </source>
</evidence>
<evidence type="ECO:0000259" key="1">
    <source>
        <dbReference type="Pfam" id="PF14088"/>
    </source>
</evidence>
<gene>
    <name evidence="2" type="ORF">CF168_11585</name>
</gene>
<feature type="domain" description="DUF4268" evidence="1">
    <location>
        <begin position="255"/>
        <end position="389"/>
    </location>
</feature>
<dbReference type="AlphaFoldDB" id="A0A220UN81"/>
<dbReference type="Pfam" id="PF14088">
    <property type="entry name" value="DUF4268"/>
    <property type="match status" value="1"/>
</dbReference>
<dbReference type="InterPro" id="IPR025364">
    <property type="entry name" value="DUF4268"/>
</dbReference>
<dbReference type="InterPro" id="IPR011856">
    <property type="entry name" value="tRNA_endonuc-like_dom_sf"/>
</dbReference>